<gene>
    <name evidence="1" type="ORF">Ami103574_02475</name>
</gene>
<accession>A0A858BT13</accession>
<dbReference type="Proteomes" id="UP000466848">
    <property type="component" value="Chromosome"/>
</dbReference>
<evidence type="ECO:0008006" key="3">
    <source>
        <dbReference type="Google" id="ProtNLM"/>
    </source>
</evidence>
<protein>
    <recommendedName>
        <fullName evidence="3">PD(D/E)XK endonuclease domain-containing protein</fullName>
    </recommendedName>
</protein>
<name>A0A858BT13_9FIRM</name>
<reference evidence="1 2" key="1">
    <citation type="submission" date="2020-02" db="EMBL/GenBank/DDBJ databases">
        <authorList>
            <person name="Kim Y.B."/>
            <person name="Roh S.W."/>
        </authorList>
    </citation>
    <scope>NUCLEOTIDE SEQUENCE [LARGE SCALE GENOMIC DNA]</scope>
    <source>
        <strain evidence="1 2">DSM 103574</strain>
    </source>
</reference>
<evidence type="ECO:0000313" key="1">
    <source>
        <dbReference type="EMBL" id="QIB68245.1"/>
    </source>
</evidence>
<organism evidence="1 2">
    <name type="scientific">Aminipila butyrica</name>
    <dbReference type="NCBI Taxonomy" id="433296"/>
    <lineage>
        <taxon>Bacteria</taxon>
        <taxon>Bacillati</taxon>
        <taxon>Bacillota</taxon>
        <taxon>Clostridia</taxon>
        <taxon>Peptostreptococcales</taxon>
        <taxon>Anaerovoracaceae</taxon>
        <taxon>Aminipila</taxon>
    </lineage>
</organism>
<dbReference type="GO" id="GO:0003676">
    <property type="term" value="F:nucleic acid binding"/>
    <property type="evidence" value="ECO:0007669"/>
    <property type="project" value="InterPro"/>
</dbReference>
<evidence type="ECO:0000313" key="2">
    <source>
        <dbReference type="Proteomes" id="UP000466848"/>
    </source>
</evidence>
<dbReference type="InterPro" id="IPR011856">
    <property type="entry name" value="tRNA_endonuc-like_dom_sf"/>
</dbReference>
<dbReference type="EMBL" id="CP048649">
    <property type="protein sequence ID" value="QIB68245.1"/>
    <property type="molecule type" value="Genomic_DNA"/>
</dbReference>
<dbReference type="KEGG" id="abut:Ami103574_02475"/>
<sequence>MGYTHGKRWNKELIVSGIMEIKKYYGLDRMPTRKEIENFCMDTALTNKISKTGGFAQYAKELGLEIKESESKLGIYFENYVLKLLQRRGYDVELTTIRYPYDLLVNGRVKIDVKVSRSIVNKAGEYYTFNLEKKQQTCDVYIAVCINNSKEVQKVYVIPANVMKGKTQLSIGLNNSKYDCYLNKYRIIRTLDTAMRQLELELG</sequence>
<dbReference type="AlphaFoldDB" id="A0A858BT13"/>
<dbReference type="Gene3D" id="3.40.1350.10">
    <property type="match status" value="1"/>
</dbReference>
<keyword evidence="2" id="KW-1185">Reference proteome</keyword>
<proteinExistence type="predicted"/>
<dbReference type="RefSeq" id="WP_163065165.1">
    <property type="nucleotide sequence ID" value="NZ_CP048649.1"/>
</dbReference>